<evidence type="ECO:0000313" key="4">
    <source>
        <dbReference type="Proteomes" id="UP000188533"/>
    </source>
</evidence>
<dbReference type="AlphaFoldDB" id="A0A1Q3E115"/>
<keyword evidence="2" id="KW-1133">Transmembrane helix</keyword>
<dbReference type="EMBL" id="BDGU01000035">
    <property type="protein sequence ID" value="GAW00699.1"/>
    <property type="molecule type" value="Genomic_DNA"/>
</dbReference>
<evidence type="ECO:0000256" key="2">
    <source>
        <dbReference type="SAM" id="Phobius"/>
    </source>
</evidence>
<proteinExistence type="predicted"/>
<protein>
    <submittedName>
        <fullName evidence="3">Uncharacterized protein</fullName>
    </submittedName>
</protein>
<keyword evidence="4" id="KW-1185">Reference proteome</keyword>
<sequence length="204" mass="22083">MKPRYILPTSTNRSSDCEVRVETVSTPYVVVVKGSAGLVGFVRLMYNDLRDIPVAISIQINIGPSVLVSFFVVLLLVAGLGFVSGPEDENDHEGEDHDCYACNHWHAHDCSSAVLLWLQVVTKDGKMLHVNGITTAHAYGYSIGYNYLVSHVSAYPGNVDALTGTGGTHTTSTSSESSSLNIHQRSGERALLVRPVKDLPGPMR</sequence>
<evidence type="ECO:0000256" key="1">
    <source>
        <dbReference type="SAM" id="MobiDB-lite"/>
    </source>
</evidence>
<accession>A0A1Q3E115</accession>
<keyword evidence="2" id="KW-0812">Transmembrane</keyword>
<name>A0A1Q3E115_LENED</name>
<comment type="caution">
    <text evidence="3">The sequence shown here is derived from an EMBL/GenBank/DDBJ whole genome shotgun (WGS) entry which is preliminary data.</text>
</comment>
<keyword evidence="2" id="KW-0472">Membrane</keyword>
<feature type="region of interest" description="Disordered" evidence="1">
    <location>
        <begin position="166"/>
        <end position="186"/>
    </location>
</feature>
<reference evidence="3 4" key="1">
    <citation type="submission" date="2016-08" db="EMBL/GenBank/DDBJ databases">
        <authorList>
            <consortium name="Lentinula edodes genome sequencing consortium"/>
            <person name="Sakamoto Y."/>
            <person name="Nakade K."/>
            <person name="Sato S."/>
            <person name="Yoshida Y."/>
            <person name="Miyazaki K."/>
            <person name="Natsume S."/>
            <person name="Konno N."/>
        </authorList>
    </citation>
    <scope>NUCLEOTIDE SEQUENCE [LARGE SCALE GENOMIC DNA]</scope>
    <source>
        <strain evidence="3 4">NBRC 111202</strain>
    </source>
</reference>
<gene>
    <name evidence="3" type="ORF">LENED_002243</name>
</gene>
<evidence type="ECO:0000313" key="3">
    <source>
        <dbReference type="EMBL" id="GAW00699.1"/>
    </source>
</evidence>
<dbReference type="Proteomes" id="UP000188533">
    <property type="component" value="Unassembled WGS sequence"/>
</dbReference>
<reference evidence="3 4" key="2">
    <citation type="submission" date="2017-02" db="EMBL/GenBank/DDBJ databases">
        <title>A genome survey and senescence transcriptome analysis in Lentinula edodes.</title>
        <authorList>
            <person name="Sakamoto Y."/>
            <person name="Nakade K."/>
            <person name="Sato S."/>
            <person name="Yoshida Y."/>
            <person name="Miyazaki K."/>
            <person name="Natsume S."/>
            <person name="Konno N."/>
        </authorList>
    </citation>
    <scope>NUCLEOTIDE SEQUENCE [LARGE SCALE GENOMIC DNA]</scope>
    <source>
        <strain evidence="3 4">NBRC 111202</strain>
    </source>
</reference>
<feature type="transmembrane region" description="Helical" evidence="2">
    <location>
        <begin position="58"/>
        <end position="83"/>
    </location>
</feature>
<feature type="compositionally biased region" description="Low complexity" evidence="1">
    <location>
        <begin position="168"/>
        <end position="179"/>
    </location>
</feature>
<organism evidence="3 4">
    <name type="scientific">Lentinula edodes</name>
    <name type="common">Shiitake mushroom</name>
    <name type="synonym">Lentinus edodes</name>
    <dbReference type="NCBI Taxonomy" id="5353"/>
    <lineage>
        <taxon>Eukaryota</taxon>
        <taxon>Fungi</taxon>
        <taxon>Dikarya</taxon>
        <taxon>Basidiomycota</taxon>
        <taxon>Agaricomycotina</taxon>
        <taxon>Agaricomycetes</taxon>
        <taxon>Agaricomycetidae</taxon>
        <taxon>Agaricales</taxon>
        <taxon>Marasmiineae</taxon>
        <taxon>Omphalotaceae</taxon>
        <taxon>Lentinula</taxon>
    </lineage>
</organism>